<dbReference type="Proteomes" id="UP001168146">
    <property type="component" value="Unassembled WGS sequence"/>
</dbReference>
<evidence type="ECO:0000313" key="3">
    <source>
        <dbReference type="EMBL" id="KAK0988388.1"/>
    </source>
</evidence>
<evidence type="ECO:0000313" key="5">
    <source>
        <dbReference type="Proteomes" id="UP001175353"/>
    </source>
</evidence>
<proteinExistence type="predicted"/>
<feature type="compositionally biased region" description="Polar residues" evidence="1">
    <location>
        <begin position="14"/>
        <end position="25"/>
    </location>
</feature>
<keyword evidence="5" id="KW-1185">Reference proteome</keyword>
<dbReference type="EMBL" id="JAUJLE010000079">
    <property type="protein sequence ID" value="KAK0988388.1"/>
    <property type="molecule type" value="Genomic_DNA"/>
</dbReference>
<evidence type="ECO:0000256" key="1">
    <source>
        <dbReference type="SAM" id="MobiDB-lite"/>
    </source>
</evidence>
<feature type="region of interest" description="Disordered" evidence="1">
    <location>
        <begin position="1"/>
        <end position="55"/>
    </location>
</feature>
<dbReference type="Proteomes" id="UP001175353">
    <property type="component" value="Unassembled WGS sequence"/>
</dbReference>
<reference evidence="2" key="1">
    <citation type="submission" date="2021-12" db="EMBL/GenBank/DDBJ databases">
        <title>Black yeast isolated from Biological Soil Crust.</title>
        <authorList>
            <person name="Kurbessoian T."/>
        </authorList>
    </citation>
    <scope>NUCLEOTIDE SEQUENCE</scope>
    <source>
        <strain evidence="2">CCFEE 5208</strain>
    </source>
</reference>
<protein>
    <submittedName>
        <fullName evidence="2">Uncharacterized protein</fullName>
    </submittedName>
</protein>
<feature type="compositionally biased region" description="Basic and acidic residues" evidence="1">
    <location>
        <begin position="44"/>
        <end position="54"/>
    </location>
</feature>
<evidence type="ECO:0000313" key="2">
    <source>
        <dbReference type="EMBL" id="KAK0320930.1"/>
    </source>
</evidence>
<organism evidence="2 4">
    <name type="scientific">Friedmanniomyces endolithicus</name>
    <dbReference type="NCBI Taxonomy" id="329885"/>
    <lineage>
        <taxon>Eukaryota</taxon>
        <taxon>Fungi</taxon>
        <taxon>Dikarya</taxon>
        <taxon>Ascomycota</taxon>
        <taxon>Pezizomycotina</taxon>
        <taxon>Dothideomycetes</taxon>
        <taxon>Dothideomycetidae</taxon>
        <taxon>Mycosphaerellales</taxon>
        <taxon>Teratosphaeriaceae</taxon>
        <taxon>Friedmanniomyces</taxon>
    </lineage>
</organism>
<feature type="compositionally biased region" description="Basic and acidic residues" evidence="1">
    <location>
        <begin position="87"/>
        <end position="107"/>
    </location>
</feature>
<reference evidence="3" key="2">
    <citation type="submission" date="2023-06" db="EMBL/GenBank/DDBJ databases">
        <title>Black Yeasts Isolated from many extreme environments.</title>
        <authorList>
            <person name="Coleine C."/>
            <person name="Stajich J.E."/>
            <person name="Selbmann L."/>
        </authorList>
    </citation>
    <scope>NUCLEOTIDE SEQUENCE</scope>
    <source>
        <strain evidence="3">CCFEE 5200</strain>
    </source>
</reference>
<feature type="region of interest" description="Disordered" evidence="1">
    <location>
        <begin position="87"/>
        <end position="171"/>
    </location>
</feature>
<dbReference type="AlphaFoldDB" id="A0AAN6J914"/>
<dbReference type="EMBL" id="JASUXU010000023">
    <property type="protein sequence ID" value="KAK0320930.1"/>
    <property type="molecule type" value="Genomic_DNA"/>
</dbReference>
<accession>A0AAN6J914</accession>
<name>A0AAN6J914_9PEZI</name>
<evidence type="ECO:0000313" key="4">
    <source>
        <dbReference type="Proteomes" id="UP001168146"/>
    </source>
</evidence>
<comment type="caution">
    <text evidence="2">The sequence shown here is derived from an EMBL/GenBank/DDBJ whole genome shotgun (WGS) entry which is preliminary data.</text>
</comment>
<sequence length="171" mass="19008">MDLPSQEIYPHSMHCTSTPTASSFRTFHRPEQALKTKTHSQDMSMHEEHERTIEENGEMEQNRNAWTEGLATGAIRFYRRGWRVFEVDETERGDARPGVEASPDERLAVSVDDGQQLQATGGAEPWRSRESGGAANTTPTDRSYARSLGGREDEPKAASHGRGSHSLNGPN</sequence>
<gene>
    <name evidence="2" type="ORF">LTR82_008249</name>
    <name evidence="3" type="ORF">LTR91_009620</name>
</gene>